<gene>
    <name evidence="1" type="ORF">pEaSNUABM16_00289</name>
</gene>
<organism evidence="1 2">
    <name type="scientific">Erwinia phage pEa_SNUABM_16</name>
    <dbReference type="NCBI Taxonomy" id="2869544"/>
    <lineage>
        <taxon>Viruses</taxon>
        <taxon>Duplodnaviria</taxon>
        <taxon>Heunggongvirae</taxon>
        <taxon>Uroviricota</taxon>
        <taxon>Caudoviricetes</taxon>
        <taxon>Alexandravirus</taxon>
        <taxon>Alexandravirus SNUABM16</taxon>
    </lineage>
</organism>
<proteinExistence type="predicted"/>
<protein>
    <submittedName>
        <fullName evidence="1">Uncharacterized protein</fullName>
    </submittedName>
</protein>
<dbReference type="EMBL" id="MZ443782">
    <property type="protein sequence ID" value="UAW96433.1"/>
    <property type="molecule type" value="Genomic_DNA"/>
</dbReference>
<accession>A0AAE8XUB6</accession>
<name>A0AAE8XUB6_9CAUD</name>
<sequence>MKQLFVGSHPNTVRFSDLDGRDRICEIRAMIADAYRMLRDSIGEQAKNETNTFHGPWLVFRNLMNDHPAACLEEFRHASIYFDADTEGKVTEIADLIEQHIELTRQSICLKGANQHQADAMIGIASTGGRIETTVMQGLGKTRQNNPHRTLAEDLRKYLNTFKDHDGTFELCTLLTKLYGKPSFDTYADSTVDEMFDETCQAIQSANEPIDQVYDMVCRAILSFGLPAMPADSDGQAADDENFALRG</sequence>
<evidence type="ECO:0000313" key="2">
    <source>
        <dbReference type="Proteomes" id="UP000827953"/>
    </source>
</evidence>
<evidence type="ECO:0000313" key="1">
    <source>
        <dbReference type="EMBL" id="UAW96433.1"/>
    </source>
</evidence>
<keyword evidence="2" id="KW-1185">Reference proteome</keyword>
<reference evidence="1 2" key="1">
    <citation type="submission" date="2021-06" db="EMBL/GenBank/DDBJ databases">
        <title>Complete genome sequence of Erwinia phage pEa_SNUABM_16.</title>
        <authorList>
            <person name="Kim S.G."/>
            <person name="Park S.C."/>
        </authorList>
    </citation>
    <scope>NUCLEOTIDE SEQUENCE [LARGE SCALE GENOMIC DNA]</scope>
    <source>
        <strain evidence="2">pEa_SNUABM_16</strain>
    </source>
</reference>
<dbReference type="Proteomes" id="UP000827953">
    <property type="component" value="Segment"/>
</dbReference>